<name>A0AAF0ZHT6_SOLVR</name>
<keyword evidence="3" id="KW-1185">Reference proteome</keyword>
<dbReference type="PANTHER" id="PTHR34427">
    <property type="entry name" value="DUF4283 DOMAIN PROTEIN"/>
    <property type="match status" value="1"/>
</dbReference>
<feature type="domain" description="DUF4283" evidence="1">
    <location>
        <begin position="101"/>
        <end position="172"/>
    </location>
</feature>
<evidence type="ECO:0000313" key="3">
    <source>
        <dbReference type="Proteomes" id="UP001234989"/>
    </source>
</evidence>
<gene>
    <name evidence="2" type="ORF">MTR67_031564</name>
</gene>
<protein>
    <recommendedName>
        <fullName evidence="1">DUF4283 domain-containing protein</fullName>
    </recommendedName>
</protein>
<dbReference type="AlphaFoldDB" id="A0AAF0ZHT6"/>
<dbReference type="Proteomes" id="UP001234989">
    <property type="component" value="Chromosome 7"/>
</dbReference>
<evidence type="ECO:0000313" key="2">
    <source>
        <dbReference type="EMBL" id="WMV38179.1"/>
    </source>
</evidence>
<organism evidence="2 3">
    <name type="scientific">Solanum verrucosum</name>
    <dbReference type="NCBI Taxonomy" id="315347"/>
    <lineage>
        <taxon>Eukaryota</taxon>
        <taxon>Viridiplantae</taxon>
        <taxon>Streptophyta</taxon>
        <taxon>Embryophyta</taxon>
        <taxon>Tracheophyta</taxon>
        <taxon>Spermatophyta</taxon>
        <taxon>Magnoliopsida</taxon>
        <taxon>eudicotyledons</taxon>
        <taxon>Gunneridae</taxon>
        <taxon>Pentapetalae</taxon>
        <taxon>asterids</taxon>
        <taxon>lamiids</taxon>
        <taxon>Solanales</taxon>
        <taxon>Solanaceae</taxon>
        <taxon>Solanoideae</taxon>
        <taxon>Solaneae</taxon>
        <taxon>Solanum</taxon>
    </lineage>
</organism>
<sequence>MEDKRTNFRILRHQKVQHTWKVHAFFGPHRRNQRNFVPEHAINAGWRDIAFKIKGFINTTPQCIVKQHSKPTITYARVVERSKWKQQSHKEASASIEGPLGRSITGLFEGSERPTPTDVRKWDSSTWKKSFGVDIYEMAWHIFLFEFPNKHMAEQILQGEWNWKNMKVKLEW</sequence>
<accession>A0AAF0ZHT6</accession>
<dbReference type="EMBL" id="CP133618">
    <property type="protein sequence ID" value="WMV38179.1"/>
    <property type="molecule type" value="Genomic_DNA"/>
</dbReference>
<dbReference type="Pfam" id="PF14111">
    <property type="entry name" value="DUF4283"/>
    <property type="match status" value="1"/>
</dbReference>
<reference evidence="2" key="1">
    <citation type="submission" date="2023-08" db="EMBL/GenBank/DDBJ databases">
        <title>A de novo genome assembly of Solanum verrucosum Schlechtendal, a Mexican diploid species geographically isolated from the other diploid A-genome species in potato relatives.</title>
        <authorList>
            <person name="Hosaka K."/>
        </authorList>
    </citation>
    <scope>NUCLEOTIDE SEQUENCE</scope>
    <source>
        <tissue evidence="2">Young leaves</tissue>
    </source>
</reference>
<dbReference type="InterPro" id="IPR025558">
    <property type="entry name" value="DUF4283"/>
</dbReference>
<proteinExistence type="predicted"/>
<evidence type="ECO:0000259" key="1">
    <source>
        <dbReference type="Pfam" id="PF14111"/>
    </source>
</evidence>
<dbReference type="PANTHER" id="PTHR34427:SF16">
    <property type="entry name" value="DUF4283 DOMAIN-CONTAINING PROTEIN"/>
    <property type="match status" value="1"/>
</dbReference>